<feature type="domain" description="Nudix hydrolase" evidence="1">
    <location>
        <begin position="19"/>
        <end position="111"/>
    </location>
</feature>
<dbReference type="SUPFAM" id="SSF55811">
    <property type="entry name" value="Nudix"/>
    <property type="match status" value="1"/>
</dbReference>
<dbReference type="Pfam" id="PF00293">
    <property type="entry name" value="NUDIX"/>
    <property type="match status" value="1"/>
</dbReference>
<protein>
    <recommendedName>
        <fullName evidence="1">Nudix hydrolase domain-containing protein</fullName>
    </recommendedName>
</protein>
<reference evidence="2" key="1">
    <citation type="journal article" date="2020" name="Nature">
        <title>Giant virus diversity and host interactions through global metagenomics.</title>
        <authorList>
            <person name="Schulz F."/>
            <person name="Roux S."/>
            <person name="Paez-Espino D."/>
            <person name="Jungbluth S."/>
            <person name="Walsh D.A."/>
            <person name="Denef V.J."/>
            <person name="McMahon K.D."/>
            <person name="Konstantinidis K.T."/>
            <person name="Eloe-Fadrosh E.A."/>
            <person name="Kyrpides N.C."/>
            <person name="Woyke T."/>
        </authorList>
    </citation>
    <scope>NUCLEOTIDE SEQUENCE</scope>
    <source>
        <strain evidence="2">GVMAG-M-3300010160-26</strain>
    </source>
</reference>
<dbReference type="InterPro" id="IPR015797">
    <property type="entry name" value="NUDIX_hydrolase-like_dom_sf"/>
</dbReference>
<dbReference type="AlphaFoldDB" id="A0A6C0BBZ5"/>
<sequence length="172" mass="19494">MPNNSYDNSCLLVISETAAIVGLIREGRQTSAWGVPGGRRNENETSPIVTAIREFNEEVGGRGLLNFAGKTFDCYGRQRNGHWTVLVVLRVDDIRLYAGSKMHRDGEISAVGELKLNFRHLTPKQFMEINVGAFYISPLWAEMKEIRNISPCLRYPNLFISFCVVFGYLKFE</sequence>
<dbReference type="EMBL" id="MN739114">
    <property type="protein sequence ID" value="QHS89570.1"/>
    <property type="molecule type" value="Genomic_DNA"/>
</dbReference>
<evidence type="ECO:0000313" key="2">
    <source>
        <dbReference type="EMBL" id="QHS89570.1"/>
    </source>
</evidence>
<dbReference type="Gene3D" id="3.90.79.10">
    <property type="entry name" value="Nucleoside Triphosphate Pyrophosphohydrolase"/>
    <property type="match status" value="1"/>
</dbReference>
<accession>A0A6C0BBZ5</accession>
<proteinExistence type="predicted"/>
<name>A0A6C0BBZ5_9ZZZZ</name>
<evidence type="ECO:0000259" key="1">
    <source>
        <dbReference type="Pfam" id="PF00293"/>
    </source>
</evidence>
<dbReference type="InterPro" id="IPR000086">
    <property type="entry name" value="NUDIX_hydrolase_dom"/>
</dbReference>
<organism evidence="2">
    <name type="scientific">viral metagenome</name>
    <dbReference type="NCBI Taxonomy" id="1070528"/>
    <lineage>
        <taxon>unclassified sequences</taxon>
        <taxon>metagenomes</taxon>
        <taxon>organismal metagenomes</taxon>
    </lineage>
</organism>